<dbReference type="GO" id="GO:0005975">
    <property type="term" value="P:carbohydrate metabolic process"/>
    <property type="evidence" value="ECO:0007669"/>
    <property type="project" value="InterPro"/>
</dbReference>
<proteinExistence type="predicted"/>
<dbReference type="OrthoDB" id="6086702at2"/>
<gene>
    <name evidence="1" type="ORF">CPY51_08080</name>
</gene>
<dbReference type="InterPro" id="IPR049591">
    <property type="entry name" value="CE4_u4-like"/>
</dbReference>
<dbReference type="InterPro" id="IPR011330">
    <property type="entry name" value="Glyco_hydro/deAcase_b/a-brl"/>
</dbReference>
<dbReference type="EMBL" id="PCDP01000027">
    <property type="protein sequence ID" value="PZM15156.1"/>
    <property type="molecule type" value="Genomic_DNA"/>
</dbReference>
<accession>A0A2W4ENH8</accession>
<sequence>MSDSAIWRPLRDELLRFAAAGRTANLWLRDDDAIEPTAPLDRLLDLTGNFAVPLALAVIPAVTGEALAMRLQRENRVAVIVHGWTHDNHAADDRKKQELGPERPGPVVLAELKAGFDKLKRLYPRQFTPVLVPPWNRIAPTLLPSLGDLGYRAVSVYGQSSAMSSIALVNSHVDIMNWHGVRGCRPHAELVANLVTELANRFDGGSEPIGVLTHHLVHDAAAWDFIAQLFEETKDSSAVGWRGIAELLN</sequence>
<name>A0A2W4ENH8_9HYPH</name>
<comment type="caution">
    <text evidence="1">The sequence shown here is derived from an EMBL/GenBank/DDBJ whole genome shotgun (WGS) entry which is preliminary data.</text>
</comment>
<dbReference type="Proteomes" id="UP000248925">
    <property type="component" value="Unassembled WGS sequence"/>
</dbReference>
<dbReference type="SUPFAM" id="SSF88713">
    <property type="entry name" value="Glycoside hydrolase/deacetylase"/>
    <property type="match status" value="1"/>
</dbReference>
<protein>
    <submittedName>
        <fullName evidence="1">Polysaccharide deacetylase</fullName>
    </submittedName>
</protein>
<keyword evidence="2" id="KW-1185">Reference proteome</keyword>
<dbReference type="AlphaFoldDB" id="A0A2W4ENH8"/>
<evidence type="ECO:0000313" key="2">
    <source>
        <dbReference type="Proteomes" id="UP000248925"/>
    </source>
</evidence>
<dbReference type="CDD" id="cd10928">
    <property type="entry name" value="CE4_u4"/>
    <property type="match status" value="1"/>
</dbReference>
<organism evidence="1 2">
    <name type="scientific">Rhizobium tubonense</name>
    <dbReference type="NCBI Taxonomy" id="484088"/>
    <lineage>
        <taxon>Bacteria</taxon>
        <taxon>Pseudomonadati</taxon>
        <taxon>Pseudomonadota</taxon>
        <taxon>Alphaproteobacteria</taxon>
        <taxon>Hyphomicrobiales</taxon>
        <taxon>Rhizobiaceae</taxon>
        <taxon>Rhizobium/Agrobacterium group</taxon>
        <taxon>Rhizobium</taxon>
    </lineage>
</organism>
<dbReference type="RefSeq" id="WP_111159768.1">
    <property type="nucleotide sequence ID" value="NZ_PCDP01000027.1"/>
</dbReference>
<evidence type="ECO:0000313" key="1">
    <source>
        <dbReference type="EMBL" id="PZM15156.1"/>
    </source>
</evidence>
<dbReference type="Gene3D" id="3.20.20.370">
    <property type="entry name" value="Glycoside hydrolase/deacetylase"/>
    <property type="match status" value="1"/>
</dbReference>
<reference evidence="1 2" key="1">
    <citation type="journal article" date="2018" name="Sci. Rep.">
        <title>Rhizobium tumorigenes sp. nov., a novel plant tumorigenic bacterium isolated from cane gall tumors on thornless blackberry.</title>
        <authorList>
            <person name="Kuzmanovi N."/>
            <person name="Smalla K."/>
            <person name="Gronow S."/>
            <person name="PuBawska J."/>
        </authorList>
    </citation>
    <scope>NUCLEOTIDE SEQUENCE [LARGE SCALE GENOMIC DNA]</scope>
    <source>
        <strain evidence="1 2">CCBAU 85046</strain>
    </source>
</reference>